<evidence type="ECO:0000313" key="2">
    <source>
        <dbReference type="Proteomes" id="UP001300604"/>
    </source>
</evidence>
<dbReference type="KEGG" id="carl:PXC00_11745"/>
<reference evidence="1" key="1">
    <citation type="submission" date="2023-09" db="EMBL/GenBank/DDBJ databases">
        <authorList>
            <person name="Zeng C."/>
        </authorList>
    </citation>
    <scope>NUCLEOTIDE SEQUENCE</scope>
    <source>
        <strain evidence="1">ZCY20-5</strain>
    </source>
</reference>
<organism evidence="1 2">
    <name type="scientific">Caproicibacterium argilliputei</name>
    <dbReference type="NCBI Taxonomy" id="3030016"/>
    <lineage>
        <taxon>Bacteria</taxon>
        <taxon>Bacillati</taxon>
        <taxon>Bacillota</taxon>
        <taxon>Clostridia</taxon>
        <taxon>Eubacteriales</taxon>
        <taxon>Oscillospiraceae</taxon>
        <taxon>Caproicibacterium</taxon>
    </lineage>
</organism>
<evidence type="ECO:0008006" key="3">
    <source>
        <dbReference type="Google" id="ProtNLM"/>
    </source>
</evidence>
<evidence type="ECO:0000313" key="1">
    <source>
        <dbReference type="EMBL" id="WOC31854.1"/>
    </source>
</evidence>
<dbReference type="EMBL" id="CP135996">
    <property type="protein sequence ID" value="WOC31854.1"/>
    <property type="molecule type" value="Genomic_DNA"/>
</dbReference>
<dbReference type="Proteomes" id="UP001300604">
    <property type="component" value="Chromosome"/>
</dbReference>
<proteinExistence type="predicted"/>
<dbReference type="Gene3D" id="2.60.40.10">
    <property type="entry name" value="Immunoglobulins"/>
    <property type="match status" value="1"/>
</dbReference>
<dbReference type="RefSeq" id="WP_275844671.1">
    <property type="nucleotide sequence ID" value="NZ_CP135996.1"/>
</dbReference>
<sequence length="284" mass="32897">MLVKTYFERLYPHIRTAVYYPSRKNSGIFVMLCFCAAGSNHFPFTKGKRYTSEDVPLQRKLYDGSRTMTADIKSSFHPFNKDGLSAFYNENIEDSKIRDVMLAFGIPPITEDKKDCLCRALAIQFKAFVESNTEEADDIVVMEYQKLLTEPQDKEVEAYHPASVLYPGDQVYLKSQFRPTYQVNIYDKFNHTWEFENAGTQVWRGRKLFFSNHDAVRPRASANYIDIPDTPPHKGVKITVDMDARGFEGKSECKWIMVDCDDNDCFPNSNTFTFVVSTKFEYQK</sequence>
<gene>
    <name evidence="1" type="ORF">PXC00_11745</name>
</gene>
<protein>
    <recommendedName>
        <fullName evidence="3">Next to BRCA1 central domain-containing protein</fullName>
    </recommendedName>
</protein>
<keyword evidence="2" id="KW-1185">Reference proteome</keyword>
<dbReference type="InterPro" id="IPR013783">
    <property type="entry name" value="Ig-like_fold"/>
</dbReference>
<name>A0AA97D8U4_9FIRM</name>
<dbReference type="AlphaFoldDB" id="A0AA97D8U4"/>
<accession>A0AA97D8U4</accession>
<reference evidence="1" key="2">
    <citation type="submission" date="2024-06" db="EMBL/GenBank/DDBJ databases">
        <title>Caproicibacterium argilliputei sp. nov, a novel caproic acid producing anaerobic bacterium isolated from pit mud.</title>
        <authorList>
            <person name="Xia S."/>
        </authorList>
    </citation>
    <scope>NUCLEOTIDE SEQUENCE</scope>
    <source>
        <strain evidence="1">ZCY20-5</strain>
    </source>
</reference>